<feature type="region of interest" description="Disordered" evidence="2">
    <location>
        <begin position="432"/>
        <end position="460"/>
    </location>
</feature>
<keyword evidence="3" id="KW-0812">Transmembrane</keyword>
<dbReference type="Pfam" id="PF13472">
    <property type="entry name" value="Lipase_GDSL_2"/>
    <property type="match status" value="1"/>
</dbReference>
<reference evidence="5 6" key="1">
    <citation type="submission" date="2021-03" db="EMBL/GenBank/DDBJ databases">
        <authorList>
            <person name="Lee D.-H."/>
        </authorList>
    </citation>
    <scope>NUCLEOTIDE SEQUENCE [LARGE SCALE GENOMIC DNA]</scope>
    <source>
        <strain evidence="5 6">MMS20-R2-23</strain>
    </source>
</reference>
<evidence type="ECO:0000259" key="4">
    <source>
        <dbReference type="Pfam" id="PF13472"/>
    </source>
</evidence>
<dbReference type="InterPro" id="IPR051532">
    <property type="entry name" value="Ester_Hydrolysis_Enzymes"/>
</dbReference>
<protein>
    <submittedName>
        <fullName evidence="5">VCBS repeat-containing protein</fullName>
    </submittedName>
</protein>
<dbReference type="EMBL" id="JAGFWR010000024">
    <property type="protein sequence ID" value="MBO4164443.1"/>
    <property type="molecule type" value="Genomic_DNA"/>
</dbReference>
<dbReference type="Proteomes" id="UP000671399">
    <property type="component" value="Unassembled WGS sequence"/>
</dbReference>
<feature type="compositionally biased region" description="Pro residues" evidence="2">
    <location>
        <begin position="987"/>
        <end position="1002"/>
    </location>
</feature>
<evidence type="ECO:0000256" key="3">
    <source>
        <dbReference type="SAM" id="Phobius"/>
    </source>
</evidence>
<evidence type="ECO:0000313" key="5">
    <source>
        <dbReference type="EMBL" id="MBO4164443.1"/>
    </source>
</evidence>
<dbReference type="Gene3D" id="2.130.10.130">
    <property type="entry name" value="Integrin alpha, N-terminal"/>
    <property type="match status" value="2"/>
</dbReference>
<feature type="transmembrane region" description="Helical" evidence="3">
    <location>
        <begin position="148"/>
        <end position="171"/>
    </location>
</feature>
<feature type="transmembrane region" description="Helical" evidence="3">
    <location>
        <begin position="112"/>
        <end position="136"/>
    </location>
</feature>
<keyword evidence="6" id="KW-1185">Reference proteome</keyword>
<keyword evidence="3" id="KW-1133">Transmembrane helix</keyword>
<proteinExistence type="predicted"/>
<dbReference type="InterPro" id="IPR028994">
    <property type="entry name" value="Integrin_alpha_N"/>
</dbReference>
<gene>
    <name evidence="5" type="ORF">JQN83_27050</name>
</gene>
<name>A0ABS3VFN6_9ACTN</name>
<dbReference type="PANTHER" id="PTHR30383:SF5">
    <property type="entry name" value="SGNH HYDROLASE-TYPE ESTERASE DOMAIN-CONTAINING PROTEIN"/>
    <property type="match status" value="1"/>
</dbReference>
<feature type="region of interest" description="Disordered" evidence="2">
    <location>
        <begin position="978"/>
        <end position="1014"/>
    </location>
</feature>
<dbReference type="Pfam" id="PF13517">
    <property type="entry name" value="FG-GAP_3"/>
    <property type="match status" value="4"/>
</dbReference>
<dbReference type="Gene3D" id="3.40.50.1110">
    <property type="entry name" value="SGNH hydrolase"/>
    <property type="match status" value="1"/>
</dbReference>
<dbReference type="CDD" id="cd01833">
    <property type="entry name" value="XynB_like"/>
    <property type="match status" value="1"/>
</dbReference>
<dbReference type="InterPro" id="IPR036514">
    <property type="entry name" value="SGNH_hydro_sf"/>
</dbReference>
<dbReference type="SUPFAM" id="SSF52266">
    <property type="entry name" value="SGNH hydrolase"/>
    <property type="match status" value="1"/>
</dbReference>
<feature type="compositionally biased region" description="Pro residues" evidence="2">
    <location>
        <begin position="449"/>
        <end position="459"/>
    </location>
</feature>
<dbReference type="RefSeq" id="WP_208569978.1">
    <property type="nucleotide sequence ID" value="NZ_JAGFWR010000024.1"/>
</dbReference>
<keyword evidence="1" id="KW-0732">Signal</keyword>
<sequence length="1022" mass="107921">MTFDYVGEDVSATFRQEVAKVQDAQARGQTFSEYFQALADENATGLYPTIGDFELDGSLHVVGNSMVLVVPTAEVSVTSNAWQKVIASWAAFGTGALVTGFCFAFFSVGAVAAGPVCGAVGGFFNGLVSELVNAAFDQRPLADKDVMGEAFAVAITQAVQGAIVGGVLGFLQATATPVITGLQLLLRRLAASVWGGGALKVVATALTGFDLAMIERLRRKMQQPVGGAANGLRVLPLGDSITYGVGGSPEGTGYRARLWEQLVDEPGPLDFVGSQDSGQLPDTDHEGHPGWRIEQIDSLVTDCTMRRYRPNVVTLHIGTNDARRSDSGSPSDRLRSLIQKIVRIAPETTVLVATLVPSLDPAVNARVQQYNAQIPGIVNGLRATGQPVRLVSMSAVTTADMSDPLHPNNTGYRKMADAFDRAVTAARAEGLIVPPVPGDTGPCVGESSSPPPSTTPTPPGWNWVGEIAPGVGAPRDQVRFADLNGDGRDDYLVVGDQGQVRAWFNVRSGNGFGWQYRGEVASGSAPRDQVRFADLDGDGRDDYLVVGDQGQVRAWLNTGTGNGVGWASQGEVAPGVGATRDQVRFADVDVDGRADYLVVGDQGEVKAWLSNFGTAGAGWSYQGEIATGVGATRDQVWFSDLDGDGRDDYLVVYAQGQIRGWLNTIGDGSRPWNYQGDVAGNVGATSAEVVLADVNGDGRNDYLVVNDAGRVTAWLNDRYGHPDPWDWKGLIASSSAPRDQVRFADLNGDGRDDYLAVGDQGQVKAWLNVLGGDGVGWDWRGEIASGSAPRDQVRFADLNGDGRDDYLVVGDQGQVRAWLNTGTGNGVAWTSQGQVASGSAPRDQVRFADLNGDGRDDYLVVGDQGQVRAWLNTGTGNSVAWTSQGVIASGIGAAGDTLRFDDVNGDRRDDYLVVGEYGQIRAWLNNRGGPGSAWLSLGEIASGVGYTRDRVELAEINGDRRADYLVLDAQGGVRAWFNNDAAGGPAPANPSPMPNDPTPTAPPGNNGSGPNDGLPLCVANRC</sequence>
<comment type="caution">
    <text evidence="5">The sequence shown here is derived from an EMBL/GenBank/DDBJ whole genome shotgun (WGS) entry which is preliminary data.</text>
</comment>
<keyword evidence="3" id="KW-0472">Membrane</keyword>
<dbReference type="SUPFAM" id="SSF69318">
    <property type="entry name" value="Integrin alpha N-terminal domain"/>
    <property type="match status" value="2"/>
</dbReference>
<dbReference type="InterPro" id="IPR013517">
    <property type="entry name" value="FG-GAP"/>
</dbReference>
<feature type="transmembrane region" description="Helical" evidence="3">
    <location>
        <begin position="86"/>
        <end position="106"/>
    </location>
</feature>
<evidence type="ECO:0000313" key="6">
    <source>
        <dbReference type="Proteomes" id="UP000671399"/>
    </source>
</evidence>
<feature type="domain" description="SGNH hydrolase-type esterase" evidence="4">
    <location>
        <begin position="237"/>
        <end position="413"/>
    </location>
</feature>
<accession>A0ABS3VFN6</accession>
<feature type="transmembrane region" description="Helical" evidence="3">
    <location>
        <begin position="191"/>
        <end position="214"/>
    </location>
</feature>
<dbReference type="PANTHER" id="PTHR30383">
    <property type="entry name" value="THIOESTERASE 1/PROTEASE 1/LYSOPHOSPHOLIPASE L1"/>
    <property type="match status" value="1"/>
</dbReference>
<evidence type="ECO:0000256" key="2">
    <source>
        <dbReference type="SAM" id="MobiDB-lite"/>
    </source>
</evidence>
<organism evidence="5 6">
    <name type="scientific">Micromonospora antibiotica</name>
    <dbReference type="NCBI Taxonomy" id="2807623"/>
    <lineage>
        <taxon>Bacteria</taxon>
        <taxon>Bacillati</taxon>
        <taxon>Actinomycetota</taxon>
        <taxon>Actinomycetes</taxon>
        <taxon>Micromonosporales</taxon>
        <taxon>Micromonosporaceae</taxon>
        <taxon>Micromonospora</taxon>
    </lineage>
</organism>
<evidence type="ECO:0000256" key="1">
    <source>
        <dbReference type="ARBA" id="ARBA00022729"/>
    </source>
</evidence>
<dbReference type="InterPro" id="IPR013830">
    <property type="entry name" value="SGNH_hydro"/>
</dbReference>